<dbReference type="EMBL" id="VSSQ01033279">
    <property type="protein sequence ID" value="MPM84813.1"/>
    <property type="molecule type" value="Genomic_DNA"/>
</dbReference>
<name>A0A645D787_9ZZZZ</name>
<protein>
    <submittedName>
        <fullName evidence="1">Uncharacterized protein</fullName>
    </submittedName>
</protein>
<reference evidence="1" key="1">
    <citation type="submission" date="2019-08" db="EMBL/GenBank/DDBJ databases">
        <authorList>
            <person name="Kucharzyk K."/>
            <person name="Murdoch R.W."/>
            <person name="Higgins S."/>
            <person name="Loffler F."/>
        </authorList>
    </citation>
    <scope>NUCLEOTIDE SEQUENCE</scope>
</reference>
<comment type="caution">
    <text evidence="1">The sequence shown here is derived from an EMBL/GenBank/DDBJ whole genome shotgun (WGS) entry which is preliminary data.</text>
</comment>
<organism evidence="1">
    <name type="scientific">bioreactor metagenome</name>
    <dbReference type="NCBI Taxonomy" id="1076179"/>
    <lineage>
        <taxon>unclassified sequences</taxon>
        <taxon>metagenomes</taxon>
        <taxon>ecological metagenomes</taxon>
    </lineage>
</organism>
<sequence length="48" mass="5471">MIDILAINFVARINIVQVSKVCNYQIIFIIPHLIIAEYVTSGTFEMNT</sequence>
<dbReference type="AlphaFoldDB" id="A0A645D787"/>
<proteinExistence type="predicted"/>
<accession>A0A645D787</accession>
<gene>
    <name evidence="1" type="ORF">SDC9_131889</name>
</gene>
<evidence type="ECO:0000313" key="1">
    <source>
        <dbReference type="EMBL" id="MPM84813.1"/>
    </source>
</evidence>